<keyword evidence="2" id="KW-0378">Hydrolase</keyword>
<protein>
    <submittedName>
        <fullName evidence="2">Endonuclease/exonuclease/phosphatase family protein</fullName>
    </submittedName>
</protein>
<organism evidence="2">
    <name type="scientific">hydrothermal vent metagenome</name>
    <dbReference type="NCBI Taxonomy" id="652676"/>
    <lineage>
        <taxon>unclassified sequences</taxon>
        <taxon>metagenomes</taxon>
        <taxon>ecological metagenomes</taxon>
    </lineage>
</organism>
<reference evidence="2" key="1">
    <citation type="submission" date="2018-06" db="EMBL/GenBank/DDBJ databases">
        <authorList>
            <person name="Zhirakovskaya E."/>
        </authorList>
    </citation>
    <scope>NUCLEOTIDE SEQUENCE</scope>
</reference>
<feature type="domain" description="Endonuclease/exonuclease/phosphatase" evidence="1">
    <location>
        <begin position="34"/>
        <end position="261"/>
    </location>
</feature>
<proteinExistence type="predicted"/>
<dbReference type="GO" id="GO:0004519">
    <property type="term" value="F:endonuclease activity"/>
    <property type="evidence" value="ECO:0007669"/>
    <property type="project" value="UniProtKB-KW"/>
</dbReference>
<evidence type="ECO:0000259" key="1">
    <source>
        <dbReference type="Pfam" id="PF03372"/>
    </source>
</evidence>
<keyword evidence="2" id="KW-0540">Nuclease</keyword>
<keyword evidence="2" id="KW-0255">Endonuclease</keyword>
<dbReference type="InterPro" id="IPR005135">
    <property type="entry name" value="Endo/exonuclease/phosphatase"/>
</dbReference>
<keyword evidence="2" id="KW-0269">Exonuclease</keyword>
<dbReference type="Gene3D" id="3.60.10.10">
    <property type="entry name" value="Endonuclease/exonuclease/phosphatase"/>
    <property type="match status" value="1"/>
</dbReference>
<dbReference type="Pfam" id="PF03372">
    <property type="entry name" value="Exo_endo_phos"/>
    <property type="match status" value="1"/>
</dbReference>
<dbReference type="SUPFAM" id="SSF56219">
    <property type="entry name" value="DNase I-like"/>
    <property type="match status" value="1"/>
</dbReference>
<dbReference type="GO" id="GO:0016020">
    <property type="term" value="C:membrane"/>
    <property type="evidence" value="ECO:0007669"/>
    <property type="project" value="GOC"/>
</dbReference>
<sequence>MKSSSNIAINHSNLAETLTPQTISDSKNEINVMSYNVQVGINSARLHHYFTHSWKHVIPHSQRIVNMNHIANIIQQHDIVGLQEVDAGSLRSNFINLTEYLAERSKFPYWYHQVNRNLGRFAQHSNGMVSRIKPAEIHSLKLPGIIPGRRAIMAKFDTTAEPIVFFILHLALTGRARLNQLSYIAERVNDYKHAVVMGDMNCRPSSHEMCMLFKNTSLHEPLEENLTFPSWKPQHNIDHILVTSELKVTNVQVDTQRFSDHLPISLKINLPDSVSLISTDLN</sequence>
<evidence type="ECO:0000313" key="2">
    <source>
        <dbReference type="EMBL" id="VAX00363.1"/>
    </source>
</evidence>
<dbReference type="PANTHER" id="PTHR14859">
    <property type="entry name" value="CALCOFLUOR WHITE HYPERSENSITIVE PROTEIN PRECURSOR"/>
    <property type="match status" value="1"/>
</dbReference>
<dbReference type="EMBL" id="UOFS01000043">
    <property type="protein sequence ID" value="VAX00363.1"/>
    <property type="molecule type" value="Genomic_DNA"/>
</dbReference>
<dbReference type="InterPro" id="IPR051916">
    <property type="entry name" value="GPI-anchor_lipid_remodeler"/>
</dbReference>
<accession>A0A3B1AK09</accession>
<dbReference type="PANTHER" id="PTHR14859:SF15">
    <property type="entry name" value="ENDONUCLEASE_EXONUCLEASE_PHOSPHATASE DOMAIN-CONTAINING PROTEIN"/>
    <property type="match status" value="1"/>
</dbReference>
<name>A0A3B1AK09_9ZZZZ</name>
<dbReference type="AlphaFoldDB" id="A0A3B1AK09"/>
<dbReference type="GO" id="GO:0006506">
    <property type="term" value="P:GPI anchor biosynthetic process"/>
    <property type="evidence" value="ECO:0007669"/>
    <property type="project" value="TreeGrafter"/>
</dbReference>
<gene>
    <name evidence="2" type="ORF">MNBD_GAMMA22-129</name>
</gene>
<dbReference type="GO" id="GO:0004527">
    <property type="term" value="F:exonuclease activity"/>
    <property type="evidence" value="ECO:0007669"/>
    <property type="project" value="UniProtKB-KW"/>
</dbReference>
<dbReference type="InterPro" id="IPR036691">
    <property type="entry name" value="Endo/exonu/phosph_ase_sf"/>
</dbReference>